<dbReference type="Proteomes" id="UP001054821">
    <property type="component" value="Chromosome 6"/>
</dbReference>
<accession>A0AAD4VEJ1</accession>
<dbReference type="AlphaFoldDB" id="A0AAD4VEJ1"/>
<gene>
    <name evidence="1" type="ORF">L3X38_031514</name>
</gene>
<reference evidence="1 2" key="1">
    <citation type="journal article" date="2022" name="G3 (Bethesda)">
        <title>Whole-genome sequence and methylome profiling of the almond [Prunus dulcis (Mill.) D.A. Webb] cultivar 'Nonpareil'.</title>
        <authorList>
            <person name="D'Amico-Willman K.M."/>
            <person name="Ouma W.Z."/>
            <person name="Meulia T."/>
            <person name="Sideli G.M."/>
            <person name="Gradziel T.M."/>
            <person name="Fresnedo-Ramirez J."/>
        </authorList>
    </citation>
    <scope>NUCLEOTIDE SEQUENCE [LARGE SCALE GENOMIC DNA]</scope>
    <source>
        <strain evidence="1">Clone GOH B32 T37-40</strain>
    </source>
</reference>
<evidence type="ECO:0000313" key="2">
    <source>
        <dbReference type="Proteomes" id="UP001054821"/>
    </source>
</evidence>
<dbReference type="EMBL" id="JAJFAZ020000006">
    <property type="protein sequence ID" value="KAI5322442.1"/>
    <property type="molecule type" value="Genomic_DNA"/>
</dbReference>
<name>A0AAD4VEJ1_PRUDU</name>
<keyword evidence="2" id="KW-1185">Reference proteome</keyword>
<organism evidence="1 2">
    <name type="scientific">Prunus dulcis</name>
    <name type="common">Almond</name>
    <name type="synonym">Amygdalus dulcis</name>
    <dbReference type="NCBI Taxonomy" id="3755"/>
    <lineage>
        <taxon>Eukaryota</taxon>
        <taxon>Viridiplantae</taxon>
        <taxon>Streptophyta</taxon>
        <taxon>Embryophyta</taxon>
        <taxon>Tracheophyta</taxon>
        <taxon>Spermatophyta</taxon>
        <taxon>Magnoliopsida</taxon>
        <taxon>eudicotyledons</taxon>
        <taxon>Gunneridae</taxon>
        <taxon>Pentapetalae</taxon>
        <taxon>rosids</taxon>
        <taxon>fabids</taxon>
        <taxon>Rosales</taxon>
        <taxon>Rosaceae</taxon>
        <taxon>Amygdaloideae</taxon>
        <taxon>Amygdaleae</taxon>
        <taxon>Prunus</taxon>
    </lineage>
</organism>
<protein>
    <submittedName>
        <fullName evidence="1">Uncharacterized protein</fullName>
    </submittedName>
</protein>
<sequence length="100" mass="10263">MGKRVGTCLEVCIRAWSVWLEAGEIWARREVGAIWAGREAPGLARKDGSKGGAGLVVRGGLELGEEDAGPSAGAGVNGPGGDAGHELWLGCELDLARHGT</sequence>
<evidence type="ECO:0000313" key="1">
    <source>
        <dbReference type="EMBL" id="KAI5322442.1"/>
    </source>
</evidence>
<comment type="caution">
    <text evidence="1">The sequence shown here is derived from an EMBL/GenBank/DDBJ whole genome shotgun (WGS) entry which is preliminary data.</text>
</comment>
<proteinExistence type="predicted"/>